<keyword evidence="3" id="KW-1185">Reference proteome</keyword>
<accession>J4GSJ8</accession>
<dbReference type="HOGENOM" id="CLU_2003963_0_0_1"/>
<dbReference type="GeneID" id="24099081"/>
<evidence type="ECO:0000313" key="3">
    <source>
        <dbReference type="Proteomes" id="UP000006352"/>
    </source>
</evidence>
<dbReference type="Proteomes" id="UP000006352">
    <property type="component" value="Unassembled WGS sequence"/>
</dbReference>
<organism evidence="2 3">
    <name type="scientific">Fibroporia radiculosa</name>
    <dbReference type="NCBI Taxonomy" id="599839"/>
    <lineage>
        <taxon>Eukaryota</taxon>
        <taxon>Fungi</taxon>
        <taxon>Dikarya</taxon>
        <taxon>Basidiomycota</taxon>
        <taxon>Agaricomycotina</taxon>
        <taxon>Agaricomycetes</taxon>
        <taxon>Polyporales</taxon>
        <taxon>Fibroporiaceae</taxon>
        <taxon>Fibroporia</taxon>
    </lineage>
</organism>
<name>J4GSJ8_9APHY</name>
<evidence type="ECO:0000313" key="2">
    <source>
        <dbReference type="EMBL" id="CCM04170.1"/>
    </source>
</evidence>
<dbReference type="InParanoid" id="J4GSJ8"/>
<dbReference type="EMBL" id="HE797144">
    <property type="protein sequence ID" value="CCM04170.1"/>
    <property type="molecule type" value="Genomic_DNA"/>
</dbReference>
<evidence type="ECO:0000256" key="1">
    <source>
        <dbReference type="SAM" id="MobiDB-lite"/>
    </source>
</evidence>
<reference evidence="2 3" key="1">
    <citation type="journal article" date="2012" name="Appl. Environ. Microbiol.">
        <title>Short-read sequencing for genomic analysis of the brown rot fungus Fibroporia radiculosa.</title>
        <authorList>
            <person name="Tang J.D."/>
            <person name="Perkins A.D."/>
            <person name="Sonstegard T.S."/>
            <person name="Schroeder S.G."/>
            <person name="Burgess S.C."/>
            <person name="Diehl S.V."/>
        </authorList>
    </citation>
    <scope>NUCLEOTIDE SEQUENCE [LARGE SCALE GENOMIC DNA]</scope>
    <source>
        <strain evidence="2 3">TFFH 294</strain>
    </source>
</reference>
<dbReference type="AlphaFoldDB" id="J4GSJ8"/>
<protein>
    <submittedName>
        <fullName evidence="2">Uncharacterized protein</fullName>
    </submittedName>
</protein>
<proteinExistence type="predicted"/>
<dbReference type="RefSeq" id="XP_012183453.1">
    <property type="nucleotide sequence ID" value="XM_012328063.1"/>
</dbReference>
<feature type="compositionally biased region" description="Acidic residues" evidence="1">
    <location>
        <begin position="41"/>
        <end position="52"/>
    </location>
</feature>
<sequence length="124" mass="13632">MSSLLNSEALHGTQMMSLNFANSFIVDLGRPLDDGLHLPTDDESLIDEDDESESTRRVAMASEDVEPADLSGGRRDTKALTSTMRRCQLLKLFDAGGRDEGQNIVKHTGRRLGQSATLYVDVYS</sequence>
<gene>
    <name evidence="2" type="ORF">FIBRA_06332</name>
</gene>
<feature type="region of interest" description="Disordered" evidence="1">
    <location>
        <begin position="37"/>
        <end position="77"/>
    </location>
</feature>